<protein>
    <submittedName>
        <fullName evidence="1">9922_t:CDS:1</fullName>
    </submittedName>
</protein>
<reference evidence="1" key="1">
    <citation type="submission" date="2021-06" db="EMBL/GenBank/DDBJ databases">
        <authorList>
            <person name="Kallberg Y."/>
            <person name="Tangrot J."/>
            <person name="Rosling A."/>
        </authorList>
    </citation>
    <scope>NUCLEOTIDE SEQUENCE</scope>
    <source>
        <strain evidence="1">CL356</strain>
    </source>
</reference>
<sequence length="42" mass="4708">MNINNNFNTPPIHLPQSLNLPTYQTPTTIQQINGKSVQSTLE</sequence>
<feature type="non-terminal residue" evidence="1">
    <location>
        <position position="42"/>
    </location>
</feature>
<dbReference type="Proteomes" id="UP000789525">
    <property type="component" value="Unassembled WGS sequence"/>
</dbReference>
<gene>
    <name evidence="1" type="ORF">ACOLOM_LOCUS10353</name>
</gene>
<evidence type="ECO:0000313" key="2">
    <source>
        <dbReference type="Proteomes" id="UP000789525"/>
    </source>
</evidence>
<proteinExistence type="predicted"/>
<dbReference type="EMBL" id="CAJVPT010033086">
    <property type="protein sequence ID" value="CAG8703585.1"/>
    <property type="molecule type" value="Genomic_DNA"/>
</dbReference>
<evidence type="ECO:0000313" key="1">
    <source>
        <dbReference type="EMBL" id="CAG8703585.1"/>
    </source>
</evidence>
<accession>A0ACA9PCI0</accession>
<organism evidence="1 2">
    <name type="scientific">Acaulospora colombiana</name>
    <dbReference type="NCBI Taxonomy" id="27376"/>
    <lineage>
        <taxon>Eukaryota</taxon>
        <taxon>Fungi</taxon>
        <taxon>Fungi incertae sedis</taxon>
        <taxon>Mucoromycota</taxon>
        <taxon>Glomeromycotina</taxon>
        <taxon>Glomeromycetes</taxon>
        <taxon>Diversisporales</taxon>
        <taxon>Acaulosporaceae</taxon>
        <taxon>Acaulospora</taxon>
    </lineage>
</organism>
<name>A0ACA9PCI0_9GLOM</name>
<comment type="caution">
    <text evidence="1">The sequence shown here is derived from an EMBL/GenBank/DDBJ whole genome shotgun (WGS) entry which is preliminary data.</text>
</comment>
<keyword evidence="2" id="KW-1185">Reference proteome</keyword>